<evidence type="ECO:0000256" key="16">
    <source>
        <dbReference type="ARBA" id="ARBA00023015"/>
    </source>
</evidence>
<evidence type="ECO:0000256" key="4">
    <source>
        <dbReference type="ARBA" id="ARBA00004604"/>
    </source>
</evidence>
<keyword evidence="13" id="KW-0053">Apoptosis</keyword>
<dbReference type="CDD" id="cd13150">
    <property type="entry name" value="DAXX_histone_binding"/>
    <property type="match status" value="1"/>
</dbReference>
<dbReference type="InterPro" id="IPR046426">
    <property type="entry name" value="DAXX_histone-bd_sf"/>
</dbReference>
<reference evidence="26" key="1">
    <citation type="submission" date="2025-08" db="UniProtKB">
        <authorList>
            <consortium name="Ensembl"/>
        </authorList>
    </citation>
    <scope>IDENTIFICATION</scope>
</reference>
<dbReference type="Pfam" id="PF20920">
    <property type="entry name" value="DAXX_hist_bd"/>
    <property type="match status" value="1"/>
</dbReference>
<comment type="subcellular location">
    <subcellularLocation>
        <location evidence="3">Chromosome</location>
        <location evidence="3">Centromere</location>
    </subcellularLocation>
    <subcellularLocation>
        <location evidence="2">Cytoplasm</location>
    </subcellularLocation>
    <subcellularLocation>
        <location evidence="1">Nucleus</location>
        <location evidence="1">PML body</location>
    </subcellularLocation>
    <subcellularLocation>
        <location evidence="4">Nucleus</location>
        <location evidence="4">Nucleolus</location>
    </subcellularLocation>
    <subcellularLocation>
        <location evidence="5">Nucleus</location>
        <location evidence="5">Nucleoplasm</location>
    </subcellularLocation>
</comment>
<evidence type="ECO:0000256" key="22">
    <source>
        <dbReference type="ARBA" id="ARBA00029641"/>
    </source>
</evidence>
<keyword evidence="10" id="KW-0678">Repressor</keyword>
<dbReference type="CDD" id="cd13151">
    <property type="entry name" value="DAXX_helical_bundle"/>
    <property type="match status" value="1"/>
</dbReference>
<evidence type="ECO:0000256" key="8">
    <source>
        <dbReference type="ARBA" id="ARBA00022454"/>
    </source>
</evidence>
<dbReference type="GO" id="GO:0005730">
    <property type="term" value="C:nucleolus"/>
    <property type="evidence" value="ECO:0007669"/>
    <property type="project" value="UniProtKB-SubCell"/>
</dbReference>
<protein>
    <recommendedName>
        <fullName evidence="7">Death domain-associated protein 6</fullName>
    </recommendedName>
    <alternativeName>
        <fullName evidence="22">Daxx</fullName>
    </alternativeName>
</protein>
<dbReference type="InterPro" id="IPR031333">
    <property type="entry name" value="Daxx_N"/>
</dbReference>
<evidence type="ECO:0000256" key="23">
    <source>
        <dbReference type="SAM" id="MobiDB-lite"/>
    </source>
</evidence>
<feature type="region of interest" description="Disordered" evidence="23">
    <location>
        <begin position="524"/>
        <end position="547"/>
    </location>
</feature>
<keyword evidence="17" id="KW-0175">Coiled coil</keyword>
<evidence type="ECO:0000256" key="10">
    <source>
        <dbReference type="ARBA" id="ARBA00022491"/>
    </source>
</evidence>
<dbReference type="GO" id="GO:0006915">
    <property type="term" value="P:apoptotic process"/>
    <property type="evidence" value="ECO:0007669"/>
    <property type="project" value="UniProtKB-KW"/>
</dbReference>
<evidence type="ECO:0000313" key="26">
    <source>
        <dbReference type="Ensembl" id="ENSSRHP00000016190.1"/>
    </source>
</evidence>
<keyword evidence="15" id="KW-0156">Chromatin regulator</keyword>
<feature type="compositionally biased region" description="Basic and acidic residues" evidence="23">
    <location>
        <begin position="398"/>
        <end position="415"/>
    </location>
</feature>
<name>A0A673GS57_9TELE</name>
<evidence type="ECO:0000256" key="9">
    <source>
        <dbReference type="ARBA" id="ARBA00022490"/>
    </source>
</evidence>
<comment type="similarity">
    <text evidence="6">Belongs to the DAXX family.</text>
</comment>
<feature type="region of interest" description="Disordered" evidence="23">
    <location>
        <begin position="398"/>
        <end position="451"/>
    </location>
</feature>
<evidence type="ECO:0000256" key="2">
    <source>
        <dbReference type="ARBA" id="ARBA00004496"/>
    </source>
</evidence>
<keyword evidence="14" id="KW-0832">Ubl conjugation</keyword>
<feature type="compositionally biased region" description="Polar residues" evidence="23">
    <location>
        <begin position="471"/>
        <end position="491"/>
    </location>
</feature>
<dbReference type="GO" id="GO:0042393">
    <property type="term" value="F:histone binding"/>
    <property type="evidence" value="ECO:0007669"/>
    <property type="project" value="InterPro"/>
</dbReference>
<keyword evidence="16" id="KW-0805">Transcription regulation</keyword>
<dbReference type="GO" id="GO:0042981">
    <property type="term" value="P:regulation of apoptotic process"/>
    <property type="evidence" value="ECO:0007669"/>
    <property type="project" value="TreeGrafter"/>
</dbReference>
<keyword evidence="11" id="KW-1017">Isopeptide bond</keyword>
<evidence type="ECO:0000256" key="17">
    <source>
        <dbReference type="ARBA" id="ARBA00023054"/>
    </source>
</evidence>
<dbReference type="GO" id="GO:0000775">
    <property type="term" value="C:chromosome, centromeric region"/>
    <property type="evidence" value="ECO:0007669"/>
    <property type="project" value="UniProtKB-SubCell"/>
</dbReference>
<evidence type="ECO:0000256" key="21">
    <source>
        <dbReference type="ARBA" id="ARBA00023328"/>
    </source>
</evidence>
<feature type="region of interest" description="Disordered" evidence="23">
    <location>
        <begin position="596"/>
        <end position="624"/>
    </location>
</feature>
<organism evidence="26 27">
    <name type="scientific">Sinocyclocheilus rhinocerous</name>
    <dbReference type="NCBI Taxonomy" id="307959"/>
    <lineage>
        <taxon>Eukaryota</taxon>
        <taxon>Metazoa</taxon>
        <taxon>Chordata</taxon>
        <taxon>Craniata</taxon>
        <taxon>Vertebrata</taxon>
        <taxon>Euteleostomi</taxon>
        <taxon>Actinopterygii</taxon>
        <taxon>Neopterygii</taxon>
        <taxon>Teleostei</taxon>
        <taxon>Ostariophysi</taxon>
        <taxon>Cypriniformes</taxon>
        <taxon>Cyprinidae</taxon>
        <taxon>Cyprininae</taxon>
        <taxon>Sinocyclocheilus</taxon>
    </lineage>
</organism>
<dbReference type="Proteomes" id="UP000472270">
    <property type="component" value="Unassembled WGS sequence"/>
</dbReference>
<dbReference type="FunFam" id="1.20.58.2170:FF:000001">
    <property type="entry name" value="Death domain-associated protein 6"/>
    <property type="match status" value="1"/>
</dbReference>
<dbReference type="GO" id="GO:0003713">
    <property type="term" value="F:transcription coactivator activity"/>
    <property type="evidence" value="ECO:0007669"/>
    <property type="project" value="TreeGrafter"/>
</dbReference>
<evidence type="ECO:0000256" key="13">
    <source>
        <dbReference type="ARBA" id="ARBA00022703"/>
    </source>
</evidence>
<evidence type="ECO:0000256" key="12">
    <source>
        <dbReference type="ARBA" id="ARBA00022553"/>
    </source>
</evidence>
<evidence type="ECO:0000256" key="19">
    <source>
        <dbReference type="ARBA" id="ARBA00023186"/>
    </source>
</evidence>
<evidence type="ECO:0000256" key="7">
    <source>
        <dbReference type="ARBA" id="ARBA00019298"/>
    </source>
</evidence>
<dbReference type="GO" id="GO:0006334">
    <property type="term" value="P:nucleosome assembly"/>
    <property type="evidence" value="ECO:0007669"/>
    <property type="project" value="TreeGrafter"/>
</dbReference>
<dbReference type="GO" id="GO:0003714">
    <property type="term" value="F:transcription corepressor activity"/>
    <property type="evidence" value="ECO:0007669"/>
    <property type="project" value="TreeGrafter"/>
</dbReference>
<evidence type="ECO:0000256" key="11">
    <source>
        <dbReference type="ARBA" id="ARBA00022499"/>
    </source>
</evidence>
<dbReference type="Gene3D" id="1.20.58.2170">
    <property type="match status" value="1"/>
</dbReference>
<dbReference type="InterPro" id="IPR038298">
    <property type="entry name" value="Daxx_N_sf"/>
</dbReference>
<dbReference type="PANTHER" id="PTHR12766">
    <property type="entry name" value="DEATH DOMAIN-ASSOCIATED PROTEIN 6 DAXX"/>
    <property type="match status" value="1"/>
</dbReference>
<evidence type="ECO:0000256" key="15">
    <source>
        <dbReference type="ARBA" id="ARBA00022853"/>
    </source>
</evidence>
<evidence type="ECO:0000259" key="25">
    <source>
        <dbReference type="Pfam" id="PF20920"/>
    </source>
</evidence>
<sequence length="641" mass="73322">MAGAVMDSIVILDDDDEEASTSASTSYSHATNCQLKTPVKNQLPPPTHITQSPFASAKKDVHVLKVENEKLFAEFVDHCSKYSQDHPEVVTYLQTRYSKALPTFLTSVEFRNTLGRCLTRAQANTGKTFVYINELCTVLKQHTARKRSSIQSVPSQTKPEQKSNGTSVKEEEQVKEEEEKQEADEETKKTKRASRRQIAYLENLLKVYNEEIRRLQERELSIDDLEKEDSSYIQEHKLKRKMMKIYDKLCELKGCNTLTGRVIEQNIPYSGTRYPEINKKIERYINSPEALHNPPDYTDILKVVQRANERYKLMLTRKQMTQIAQEAFRETGNKLQERRQLDMVYNFGSHLTDSFKPTLDPALTDPALNRKLRSNRDVALSSLEEVITKYSNKQEDIEVEEMRKKQERDRQKKEALNGQQSDSKEKEREEQEEKVEEEEDEEEDDSSDPDIEEEIQASREENPFLLYQRSPASSTHETGPVETNTNGTPAKQSPPFIETLDPMPTDETDLISWNHIKSTTNCTETVSTNQDTPSTPVRSATCSPLPQTSPLLIDEMGNYKKRKRSSTETQTAAFNRNCTQDSDIPLDMGVICPEEEDLTRTRSSTRVTVRSSRATPPPKKNKVNVATQCDPEEVIVLSDSD</sequence>
<feature type="compositionally biased region" description="Acidic residues" evidence="23">
    <location>
        <begin position="432"/>
        <end position="451"/>
    </location>
</feature>
<feature type="compositionally biased region" description="Low complexity" evidence="23">
    <location>
        <begin position="601"/>
        <end position="613"/>
    </location>
</feature>
<evidence type="ECO:0000256" key="1">
    <source>
        <dbReference type="ARBA" id="ARBA00004322"/>
    </source>
</evidence>
<dbReference type="GO" id="GO:0005737">
    <property type="term" value="C:cytoplasm"/>
    <property type="evidence" value="ECO:0007669"/>
    <property type="project" value="UniProtKB-SubCell"/>
</dbReference>
<keyword evidence="27" id="KW-1185">Reference proteome</keyword>
<evidence type="ECO:0000259" key="24">
    <source>
        <dbReference type="Pfam" id="PF03344"/>
    </source>
</evidence>
<dbReference type="FunFam" id="1.10.8.810:FF:000001">
    <property type="entry name" value="Death domain-associated protein 6"/>
    <property type="match status" value="1"/>
</dbReference>
<keyword evidence="21" id="KW-0137">Centromere</keyword>
<dbReference type="GO" id="GO:0050681">
    <property type="term" value="F:nuclear androgen receptor binding"/>
    <property type="evidence" value="ECO:0007669"/>
    <property type="project" value="TreeGrafter"/>
</dbReference>
<dbReference type="GO" id="GO:0016605">
    <property type="term" value="C:PML body"/>
    <property type="evidence" value="ECO:0007669"/>
    <property type="project" value="UniProtKB-SubCell"/>
</dbReference>
<keyword evidence="8" id="KW-0158">Chromosome</keyword>
<gene>
    <name evidence="26" type="primary">daxx</name>
</gene>
<dbReference type="PANTHER" id="PTHR12766:SF7">
    <property type="entry name" value="DEATH DOMAIN-ASSOCIATED PROTEIN 6"/>
    <property type="match status" value="1"/>
</dbReference>
<proteinExistence type="inferred from homology"/>
<feature type="compositionally biased region" description="Acidic residues" evidence="23">
    <location>
        <begin position="173"/>
        <end position="185"/>
    </location>
</feature>
<dbReference type="Pfam" id="PF03344">
    <property type="entry name" value="Daxx"/>
    <property type="match status" value="1"/>
</dbReference>
<evidence type="ECO:0000256" key="6">
    <source>
        <dbReference type="ARBA" id="ARBA00008592"/>
    </source>
</evidence>
<feature type="compositionally biased region" description="Polar residues" evidence="23">
    <location>
        <begin position="149"/>
        <end position="167"/>
    </location>
</feature>
<keyword evidence="9" id="KW-0963">Cytoplasm</keyword>
<accession>A0A673GS57</accession>
<keyword evidence="12" id="KW-0597">Phosphoprotein</keyword>
<dbReference type="InterPro" id="IPR046378">
    <property type="entry name" value="DAXX_histone-bd"/>
</dbReference>
<feature type="region of interest" description="Disordered" evidence="23">
    <location>
        <begin position="147"/>
        <end position="193"/>
    </location>
</feature>
<feature type="compositionally biased region" description="Basic and acidic residues" evidence="23">
    <location>
        <begin position="422"/>
        <end position="431"/>
    </location>
</feature>
<evidence type="ECO:0000256" key="3">
    <source>
        <dbReference type="ARBA" id="ARBA00004584"/>
    </source>
</evidence>
<evidence type="ECO:0000256" key="20">
    <source>
        <dbReference type="ARBA" id="ARBA00023242"/>
    </source>
</evidence>
<evidence type="ECO:0000256" key="5">
    <source>
        <dbReference type="ARBA" id="ARBA00004642"/>
    </source>
</evidence>
<keyword evidence="19" id="KW-0143">Chaperone</keyword>
<dbReference type="AlphaFoldDB" id="A0A673GS57"/>
<feature type="domain" description="Daxx histone-binding" evidence="25">
    <location>
        <begin position="306"/>
        <end position="391"/>
    </location>
</feature>
<reference evidence="26" key="2">
    <citation type="submission" date="2025-09" db="UniProtKB">
        <authorList>
            <consortium name="Ensembl"/>
        </authorList>
    </citation>
    <scope>IDENTIFICATION</scope>
</reference>
<keyword evidence="18" id="KW-0804">Transcription</keyword>
<feature type="region of interest" description="Disordered" evidence="23">
    <location>
        <begin position="471"/>
        <end position="502"/>
    </location>
</feature>
<feature type="domain" description="Daxx N-terminal Rassf1C-interacting" evidence="24">
    <location>
        <begin position="54"/>
        <end position="150"/>
    </location>
</feature>
<evidence type="ECO:0000256" key="18">
    <source>
        <dbReference type="ARBA" id="ARBA00023163"/>
    </source>
</evidence>
<evidence type="ECO:0000313" key="27">
    <source>
        <dbReference type="Proteomes" id="UP000472270"/>
    </source>
</evidence>
<keyword evidence="20" id="KW-0539">Nucleus</keyword>
<evidence type="ECO:0000256" key="14">
    <source>
        <dbReference type="ARBA" id="ARBA00022843"/>
    </source>
</evidence>
<dbReference type="Gene3D" id="1.10.8.810">
    <property type="entry name" value="Daxx helical bundle domain"/>
    <property type="match status" value="1"/>
</dbReference>
<dbReference type="Ensembl" id="ENSSRHT00000016729.1">
    <property type="protein sequence ID" value="ENSSRHP00000016190.1"/>
    <property type="gene ID" value="ENSSRHG00000008936.1"/>
</dbReference>